<organism evidence="1 2">
    <name type="scientific">Planomonospora sphaerica</name>
    <dbReference type="NCBI Taxonomy" id="161355"/>
    <lineage>
        <taxon>Bacteria</taxon>
        <taxon>Bacillati</taxon>
        <taxon>Actinomycetota</taxon>
        <taxon>Actinomycetes</taxon>
        <taxon>Streptosporangiales</taxon>
        <taxon>Streptosporangiaceae</taxon>
        <taxon>Planomonospora</taxon>
    </lineage>
</organism>
<dbReference type="EMBL" id="BDCX01000028">
    <property type="protein sequence ID" value="GAT71370.1"/>
    <property type="molecule type" value="Genomic_DNA"/>
</dbReference>
<dbReference type="Proteomes" id="UP000077701">
    <property type="component" value="Unassembled WGS sequence"/>
</dbReference>
<evidence type="ECO:0000313" key="1">
    <source>
        <dbReference type="EMBL" id="GAT71370.1"/>
    </source>
</evidence>
<comment type="caution">
    <text evidence="1">The sequence shown here is derived from an EMBL/GenBank/DDBJ whole genome shotgun (WGS) entry which is preliminary data.</text>
</comment>
<evidence type="ECO:0000313" key="2">
    <source>
        <dbReference type="Proteomes" id="UP000077701"/>
    </source>
</evidence>
<sequence length="59" mass="6332">MSTIASETIVGEHVVFGRVIQIQRTTWIGHAGLSYDLIDAASGGVLALVESWDAYPSLE</sequence>
<dbReference type="OrthoDB" id="3366604at2"/>
<proteinExistence type="predicted"/>
<gene>
    <name evidence="1" type="ORF">PS9374_07061</name>
</gene>
<dbReference type="AlphaFoldDB" id="A0A171DQM9"/>
<reference evidence="2" key="2">
    <citation type="submission" date="2016-04" db="EMBL/GenBank/DDBJ databases">
        <title>Planomonospora sphaerica JCM9374 whole genome shotgun sequence.</title>
        <authorList>
            <person name="Suzuki T."/>
            <person name="Dohra H."/>
            <person name="Kodani S."/>
        </authorList>
    </citation>
    <scope>NUCLEOTIDE SEQUENCE [LARGE SCALE GENOMIC DNA]</scope>
    <source>
        <strain evidence="2">JCM 9374</strain>
    </source>
</reference>
<reference evidence="1 2" key="1">
    <citation type="journal article" date="2016" name="Genome Announc.">
        <title>Draft Genome Sequence of Planomonospora sphaerica JCM9374, a Rare Actinomycete.</title>
        <authorList>
            <person name="Dohra H."/>
            <person name="Suzuki T."/>
            <person name="Inoue Y."/>
            <person name="Kodani S."/>
        </authorList>
    </citation>
    <scope>NUCLEOTIDE SEQUENCE [LARGE SCALE GENOMIC DNA]</scope>
    <source>
        <strain evidence="1 2">JCM 9374</strain>
    </source>
</reference>
<protein>
    <submittedName>
        <fullName evidence="1">Uncharacterized protein</fullName>
    </submittedName>
</protein>
<dbReference type="RefSeq" id="WP_068904434.1">
    <property type="nucleotide sequence ID" value="NZ_BDCX01000028.1"/>
</dbReference>
<name>A0A171DQM9_9ACTN</name>
<accession>A0A171DQM9</accession>
<keyword evidence="2" id="KW-1185">Reference proteome</keyword>